<keyword evidence="8" id="KW-0472">Membrane</keyword>
<keyword evidence="4 11" id="KW-0812">Transmembrane</keyword>
<dbReference type="InterPro" id="IPR001873">
    <property type="entry name" value="ENaC"/>
</dbReference>
<evidence type="ECO:0000256" key="2">
    <source>
        <dbReference type="ARBA" id="ARBA00022448"/>
    </source>
</evidence>
<keyword evidence="3 11" id="KW-0894">Sodium channel</keyword>
<comment type="caution">
    <text evidence="13">The sequence shown here is derived from an EMBL/GenBank/DDBJ whole genome shotgun (WGS) entry which is preliminary data.</text>
</comment>
<feature type="chain" id="PRO_5018235677" evidence="12">
    <location>
        <begin position="18"/>
        <end position="123"/>
    </location>
</feature>
<dbReference type="EMBL" id="RCHS01004051">
    <property type="protein sequence ID" value="RMX38135.1"/>
    <property type="molecule type" value="Genomic_DNA"/>
</dbReference>
<evidence type="ECO:0000256" key="4">
    <source>
        <dbReference type="ARBA" id="ARBA00022692"/>
    </source>
</evidence>
<gene>
    <name evidence="13" type="ORF">pdam_00003130</name>
</gene>
<accession>A0A3M6T9S4</accession>
<evidence type="ECO:0000256" key="3">
    <source>
        <dbReference type="ARBA" id="ARBA00022461"/>
    </source>
</evidence>
<dbReference type="Pfam" id="PF00858">
    <property type="entry name" value="ASC"/>
    <property type="match status" value="1"/>
</dbReference>
<protein>
    <submittedName>
        <fullName evidence="13">Uncharacterized protein</fullName>
    </submittedName>
</protein>
<evidence type="ECO:0000256" key="11">
    <source>
        <dbReference type="RuleBase" id="RU000679"/>
    </source>
</evidence>
<evidence type="ECO:0000256" key="10">
    <source>
        <dbReference type="ARBA" id="ARBA00023303"/>
    </source>
</evidence>
<keyword evidence="14" id="KW-1185">Reference proteome</keyword>
<evidence type="ECO:0000256" key="9">
    <source>
        <dbReference type="ARBA" id="ARBA00023201"/>
    </source>
</evidence>
<comment type="subcellular location">
    <subcellularLocation>
        <location evidence="1">Membrane</location>
        <topology evidence="1">Multi-pass membrane protein</topology>
    </subcellularLocation>
</comment>
<evidence type="ECO:0000256" key="1">
    <source>
        <dbReference type="ARBA" id="ARBA00004141"/>
    </source>
</evidence>
<keyword evidence="9 11" id="KW-0739">Sodium transport</keyword>
<evidence type="ECO:0000256" key="8">
    <source>
        <dbReference type="ARBA" id="ARBA00023136"/>
    </source>
</evidence>
<evidence type="ECO:0000256" key="6">
    <source>
        <dbReference type="ARBA" id="ARBA00023053"/>
    </source>
</evidence>
<keyword evidence="5" id="KW-1133">Transmembrane helix</keyword>
<evidence type="ECO:0000256" key="5">
    <source>
        <dbReference type="ARBA" id="ARBA00022989"/>
    </source>
</evidence>
<evidence type="ECO:0000313" key="14">
    <source>
        <dbReference type="Proteomes" id="UP000275408"/>
    </source>
</evidence>
<organism evidence="13 14">
    <name type="scientific">Pocillopora damicornis</name>
    <name type="common">Cauliflower coral</name>
    <name type="synonym">Millepora damicornis</name>
    <dbReference type="NCBI Taxonomy" id="46731"/>
    <lineage>
        <taxon>Eukaryota</taxon>
        <taxon>Metazoa</taxon>
        <taxon>Cnidaria</taxon>
        <taxon>Anthozoa</taxon>
        <taxon>Hexacorallia</taxon>
        <taxon>Scleractinia</taxon>
        <taxon>Astrocoeniina</taxon>
        <taxon>Pocilloporidae</taxon>
        <taxon>Pocillopora</taxon>
    </lineage>
</organism>
<evidence type="ECO:0000313" key="13">
    <source>
        <dbReference type="EMBL" id="RMX38135.1"/>
    </source>
</evidence>
<dbReference type="Proteomes" id="UP000275408">
    <property type="component" value="Unassembled WGS sequence"/>
</dbReference>
<comment type="similarity">
    <text evidence="11">Belongs to the amiloride-sensitive sodium channel (TC 1.A.6) family.</text>
</comment>
<keyword evidence="10 11" id="KW-0407">Ion channel</keyword>
<keyword evidence="6" id="KW-0915">Sodium</keyword>
<reference evidence="13 14" key="1">
    <citation type="journal article" date="2018" name="Sci. Rep.">
        <title>Comparative analysis of the Pocillopora damicornis genome highlights role of immune system in coral evolution.</title>
        <authorList>
            <person name="Cunning R."/>
            <person name="Bay R.A."/>
            <person name="Gillette P."/>
            <person name="Baker A.C."/>
            <person name="Traylor-Knowles N."/>
        </authorList>
    </citation>
    <scope>NUCLEOTIDE SEQUENCE [LARGE SCALE GENOMIC DNA]</scope>
    <source>
        <strain evidence="13">RSMAS</strain>
        <tissue evidence="13">Whole animal</tissue>
    </source>
</reference>
<dbReference type="GO" id="GO:0016020">
    <property type="term" value="C:membrane"/>
    <property type="evidence" value="ECO:0007669"/>
    <property type="project" value="UniProtKB-SubCell"/>
</dbReference>
<keyword evidence="12" id="KW-0732">Signal</keyword>
<name>A0A3M6T9S4_POCDA</name>
<dbReference type="GO" id="GO:0005272">
    <property type="term" value="F:sodium channel activity"/>
    <property type="evidence" value="ECO:0007669"/>
    <property type="project" value="UniProtKB-KW"/>
</dbReference>
<dbReference type="AlphaFoldDB" id="A0A3M6T9S4"/>
<sequence length="123" mass="14322">MWLLLLMLSSGGYNISSVNRAVSEYRIRSIKTVLSTKHPEEIDFPAVTICPLNLFAKSKIHMEDTYSRLRYYLTRCDVTCAEKSSVWNITLVFAHQEWFNQSRTNSTSQYKHDLSNAMRKSNH</sequence>
<evidence type="ECO:0000256" key="12">
    <source>
        <dbReference type="SAM" id="SignalP"/>
    </source>
</evidence>
<evidence type="ECO:0000256" key="7">
    <source>
        <dbReference type="ARBA" id="ARBA00023065"/>
    </source>
</evidence>
<keyword evidence="2 11" id="KW-0813">Transport</keyword>
<keyword evidence="7 11" id="KW-0406">Ion transport</keyword>
<feature type="signal peptide" evidence="12">
    <location>
        <begin position="1"/>
        <end position="17"/>
    </location>
</feature>
<proteinExistence type="inferred from homology"/>